<reference evidence="4 5" key="1">
    <citation type="submission" date="2019-06" db="EMBL/GenBank/DDBJ databases">
        <title>A chromosomal-level reference genome of Carpinus fangiana (Coryloideae, Betulaceae).</title>
        <authorList>
            <person name="Yang X."/>
            <person name="Wang Z."/>
            <person name="Zhang L."/>
            <person name="Hao G."/>
            <person name="Liu J."/>
            <person name="Yang Y."/>
        </authorList>
    </citation>
    <scope>NUCLEOTIDE SEQUENCE [LARGE SCALE GENOMIC DNA]</scope>
    <source>
        <strain evidence="4">Cfa_2016G</strain>
        <tissue evidence="4">Leaf</tissue>
    </source>
</reference>
<dbReference type="GO" id="GO:0009807">
    <property type="term" value="P:lignan biosynthetic process"/>
    <property type="evidence" value="ECO:0007669"/>
    <property type="project" value="UniProtKB-ARBA"/>
</dbReference>
<evidence type="ECO:0000256" key="1">
    <source>
        <dbReference type="ARBA" id="ARBA00006328"/>
    </source>
</evidence>
<accession>A0A5N6KN07</accession>
<protein>
    <recommendedName>
        <fullName evidence="3">NmrA-like domain-containing protein</fullName>
    </recommendedName>
</protein>
<dbReference type="SUPFAM" id="SSF51735">
    <property type="entry name" value="NAD(P)-binding Rossmann-fold domains"/>
    <property type="match status" value="1"/>
</dbReference>
<sequence length="318" mass="34330">MASKKLLTVFGATGTQGRSVLNAVLAHPTLKTQFSLRGITRDPSKPNAQELTKLGVEMVRADMNDAASLRAGVAGSHAVFAVTNYWESRSKAAEVAQGRAIVDAAIAEQVKVFVWSALPHGGRLTGGRLQGLHHFDSKADIAEYLDGAKGQSGMVGVHVEPSFYMQNLRGMINKGPDGVPALVMPWSGSETKVPLVDAVVDFGRYVAGALAADPAKVDGKHISAVSEWSTPEEIVAQLNESGGTNVQFKQVPEDVFSGFLPKEMAEEMTENMVLVRDYSYYGVKGKEEQIFKDNEAVIGKIQTTSFKEFVSSNGPWKW</sequence>
<dbReference type="PANTHER" id="PTHR42748">
    <property type="entry name" value="NITROGEN METABOLITE REPRESSION PROTEIN NMRA FAMILY MEMBER"/>
    <property type="match status" value="1"/>
</dbReference>
<evidence type="ECO:0000313" key="4">
    <source>
        <dbReference type="EMBL" id="KAB8336672.1"/>
    </source>
</evidence>
<dbReference type="Gene3D" id="3.90.25.10">
    <property type="entry name" value="UDP-galactose 4-epimerase, domain 1"/>
    <property type="match status" value="1"/>
</dbReference>
<dbReference type="PANTHER" id="PTHR42748:SF31">
    <property type="entry name" value="NMRA-LIKE DOMAIN-CONTAINING PROTEIN-RELATED"/>
    <property type="match status" value="1"/>
</dbReference>
<dbReference type="AlphaFoldDB" id="A0A5N6KN07"/>
<comment type="caution">
    <text evidence="4">The sequence shown here is derived from an EMBL/GenBank/DDBJ whole genome shotgun (WGS) entry which is preliminary data.</text>
</comment>
<comment type="similarity">
    <text evidence="1">Belongs to the NmrA-type oxidoreductase family.</text>
</comment>
<dbReference type="Pfam" id="PF05368">
    <property type="entry name" value="NmrA"/>
    <property type="match status" value="1"/>
</dbReference>
<dbReference type="Proteomes" id="UP000327013">
    <property type="component" value="Unassembled WGS sequence"/>
</dbReference>
<gene>
    <name evidence="4" type="ORF">FH972_020983</name>
</gene>
<evidence type="ECO:0000259" key="3">
    <source>
        <dbReference type="Pfam" id="PF05368"/>
    </source>
</evidence>
<keyword evidence="5" id="KW-1185">Reference proteome</keyword>
<dbReference type="InterPro" id="IPR036291">
    <property type="entry name" value="NAD(P)-bd_dom_sf"/>
</dbReference>
<keyword evidence="2" id="KW-0521">NADP</keyword>
<dbReference type="InterPro" id="IPR051164">
    <property type="entry name" value="NmrA-like_oxidored"/>
</dbReference>
<dbReference type="CDD" id="cd05251">
    <property type="entry name" value="NmrA_like_SDR_a"/>
    <property type="match status" value="1"/>
</dbReference>
<dbReference type="OrthoDB" id="512960at2759"/>
<evidence type="ECO:0000313" key="5">
    <source>
        <dbReference type="Proteomes" id="UP000327013"/>
    </source>
</evidence>
<organism evidence="4 5">
    <name type="scientific">Carpinus fangiana</name>
    <dbReference type="NCBI Taxonomy" id="176857"/>
    <lineage>
        <taxon>Eukaryota</taxon>
        <taxon>Viridiplantae</taxon>
        <taxon>Streptophyta</taxon>
        <taxon>Embryophyta</taxon>
        <taxon>Tracheophyta</taxon>
        <taxon>Spermatophyta</taxon>
        <taxon>Magnoliopsida</taxon>
        <taxon>eudicotyledons</taxon>
        <taxon>Gunneridae</taxon>
        <taxon>Pentapetalae</taxon>
        <taxon>rosids</taxon>
        <taxon>fabids</taxon>
        <taxon>Fagales</taxon>
        <taxon>Betulaceae</taxon>
        <taxon>Carpinus</taxon>
    </lineage>
</organism>
<dbReference type="GO" id="GO:0005634">
    <property type="term" value="C:nucleus"/>
    <property type="evidence" value="ECO:0007669"/>
    <property type="project" value="TreeGrafter"/>
</dbReference>
<evidence type="ECO:0000256" key="2">
    <source>
        <dbReference type="ARBA" id="ARBA00022857"/>
    </source>
</evidence>
<name>A0A5N6KN07_9ROSI</name>
<feature type="domain" description="NmrA-like" evidence="3">
    <location>
        <begin position="4"/>
        <end position="283"/>
    </location>
</feature>
<dbReference type="EMBL" id="VIBQ01000009">
    <property type="protein sequence ID" value="KAB8336672.1"/>
    <property type="molecule type" value="Genomic_DNA"/>
</dbReference>
<proteinExistence type="inferred from homology"/>
<dbReference type="InterPro" id="IPR008030">
    <property type="entry name" value="NmrA-like"/>
</dbReference>
<dbReference type="Gene3D" id="3.40.50.720">
    <property type="entry name" value="NAD(P)-binding Rossmann-like Domain"/>
    <property type="match status" value="1"/>
</dbReference>